<dbReference type="OrthoDB" id="3178062at2"/>
<dbReference type="PANTHER" id="PTHR43086">
    <property type="entry name" value="VERY-LONG-CHAIN 3-OXOOACYL-COA REDUCTASE"/>
    <property type="match status" value="1"/>
</dbReference>
<sequence length="264" mass="27970">MKHIAIVTGGSSGLGKEFVKLLDRGAGGPLQEIWLIARDISKLDKVAATLKTPVKCLALDLTDSSSFAALDAALAAEKDLNVQWLVNCAGFGKFGPFTSIGAVANGNMVKLNCLAVVELCYSCLLYMHAGSRIINIASLAALVPQPGLAVYSATKRFVLDFSYALDGELGSAGIHVSALCPKFMDTHFLDKPGNAQTLKRLEWVGFEDPAACAAKALRQSVAGKVCIITSPSVKVFHFFSKLLPTPAVMKAQSLVSDLAERLGK</sequence>
<dbReference type="PRINTS" id="PR00081">
    <property type="entry name" value="GDHRDH"/>
</dbReference>
<dbReference type="SUPFAM" id="SSF51735">
    <property type="entry name" value="NAD(P)-binding Rossmann-fold domains"/>
    <property type="match status" value="1"/>
</dbReference>
<dbReference type="Pfam" id="PF00106">
    <property type="entry name" value="adh_short"/>
    <property type="match status" value="1"/>
</dbReference>
<dbReference type="EMBL" id="SRYE01000005">
    <property type="protein sequence ID" value="TGY61318.1"/>
    <property type="molecule type" value="Genomic_DNA"/>
</dbReference>
<name>A0A4S2EXU2_9ACTN</name>
<keyword evidence="4" id="KW-1185">Reference proteome</keyword>
<proteinExistence type="inferred from homology"/>
<evidence type="ECO:0000313" key="3">
    <source>
        <dbReference type="EMBL" id="TGY61318.1"/>
    </source>
</evidence>
<comment type="caution">
    <text evidence="3">The sequence shown here is derived from an EMBL/GenBank/DDBJ whole genome shotgun (WGS) entry which is preliminary data.</text>
</comment>
<reference evidence="3 4" key="1">
    <citation type="submission" date="2019-04" db="EMBL/GenBank/DDBJ databases">
        <title>Microbes associate with the intestines of laboratory mice.</title>
        <authorList>
            <person name="Navarre W."/>
            <person name="Wong E."/>
            <person name="Huang K."/>
            <person name="Tropini C."/>
            <person name="Ng K."/>
            <person name="Yu B."/>
        </authorList>
    </citation>
    <scope>NUCLEOTIDE SEQUENCE [LARGE SCALE GENOMIC DNA]</scope>
    <source>
        <strain evidence="3 4">NM07_P-09</strain>
    </source>
</reference>
<organism evidence="3 4">
    <name type="scientific">Muricaecibacterium torontonense</name>
    <dbReference type="NCBI Taxonomy" id="3032871"/>
    <lineage>
        <taxon>Bacteria</taxon>
        <taxon>Bacillati</taxon>
        <taxon>Actinomycetota</taxon>
        <taxon>Coriobacteriia</taxon>
        <taxon>Coriobacteriales</taxon>
        <taxon>Atopobiaceae</taxon>
        <taxon>Muricaecibacterium</taxon>
    </lineage>
</organism>
<evidence type="ECO:0000256" key="1">
    <source>
        <dbReference type="ARBA" id="ARBA00006484"/>
    </source>
</evidence>
<dbReference type="RefSeq" id="WP_136013040.1">
    <property type="nucleotide sequence ID" value="NZ_SRYE01000005.1"/>
</dbReference>
<dbReference type="InterPro" id="IPR036291">
    <property type="entry name" value="NAD(P)-bd_dom_sf"/>
</dbReference>
<dbReference type="PANTHER" id="PTHR43086:SF3">
    <property type="entry name" value="NADP-DEPENDENT 3-HYDROXY ACID DEHYDROGENASE YDFG"/>
    <property type="match status" value="1"/>
</dbReference>
<comment type="similarity">
    <text evidence="1">Belongs to the short-chain dehydrogenases/reductases (SDR) family.</text>
</comment>
<gene>
    <name evidence="3" type="ORF">E5334_07840</name>
</gene>
<protein>
    <submittedName>
        <fullName evidence="3">SDR family NAD(P)-dependent oxidoreductase</fullName>
    </submittedName>
</protein>
<accession>A0A4S2EXU2</accession>
<keyword evidence="2" id="KW-0560">Oxidoreductase</keyword>
<dbReference type="Gene3D" id="3.40.50.720">
    <property type="entry name" value="NAD(P)-binding Rossmann-like Domain"/>
    <property type="match status" value="1"/>
</dbReference>
<evidence type="ECO:0000313" key="4">
    <source>
        <dbReference type="Proteomes" id="UP000310263"/>
    </source>
</evidence>
<dbReference type="GO" id="GO:0016491">
    <property type="term" value="F:oxidoreductase activity"/>
    <property type="evidence" value="ECO:0007669"/>
    <property type="project" value="UniProtKB-KW"/>
</dbReference>
<evidence type="ECO:0000256" key="2">
    <source>
        <dbReference type="ARBA" id="ARBA00023002"/>
    </source>
</evidence>
<dbReference type="AlphaFoldDB" id="A0A4S2EXU2"/>
<dbReference type="InterPro" id="IPR002347">
    <property type="entry name" value="SDR_fam"/>
</dbReference>
<dbReference type="Proteomes" id="UP000310263">
    <property type="component" value="Unassembled WGS sequence"/>
</dbReference>